<keyword evidence="1" id="KW-0489">Methyltransferase</keyword>
<protein>
    <submittedName>
        <fullName evidence="1">Methyltransferaselike protein 22like [Ceratitis capitata]</fullName>
    </submittedName>
</protein>
<name>A0A0K2TXB6_LEPSM</name>
<evidence type="ECO:0000313" key="1">
    <source>
        <dbReference type="EMBL" id="CDW30480.1"/>
    </source>
</evidence>
<dbReference type="GO" id="GO:0032259">
    <property type="term" value="P:methylation"/>
    <property type="evidence" value="ECO:0007669"/>
    <property type="project" value="UniProtKB-KW"/>
</dbReference>
<reference evidence="1" key="1">
    <citation type="submission" date="2014-05" db="EMBL/GenBank/DDBJ databases">
        <authorList>
            <person name="Chronopoulou M."/>
        </authorList>
    </citation>
    <scope>NUCLEOTIDE SEQUENCE</scope>
    <source>
        <tissue evidence="1">Whole organism</tissue>
    </source>
</reference>
<dbReference type="InterPro" id="IPR029063">
    <property type="entry name" value="SAM-dependent_MTases_sf"/>
</dbReference>
<dbReference type="GO" id="GO:0005634">
    <property type="term" value="C:nucleus"/>
    <property type="evidence" value="ECO:0007669"/>
    <property type="project" value="TreeGrafter"/>
</dbReference>
<accession>A0A0K2TXB6</accession>
<dbReference type="Pfam" id="PF10294">
    <property type="entry name" value="Methyltransf_16"/>
    <property type="match status" value="1"/>
</dbReference>
<proteinExistence type="predicted"/>
<dbReference type="Gene3D" id="3.40.50.150">
    <property type="entry name" value="Vaccinia Virus protein VP39"/>
    <property type="match status" value="1"/>
</dbReference>
<sequence length="275" mass="30637">MMDHYTSEIHGTLNSKKGSDGTYIARIRVSKPCSISSDGRSSTAKMLFDEDGDLIRSTEEESVILLKHSGSSSLQDVGSQLWGGSLLLADMILAHPEFLLQGNVLEIGSGTGLTPIGAAICLPSTSFSSYIVTDLEQNLDGIRHNFALNHVKYEDSKCFSIRSLDLLLSSKFPKWAQETDVVLGGDVIYDEVLTNGIIAFILSLKEGAVLYFAIEKRYVFTNEDLDIVSHSYNYFLQGLNHHGIPFEEMDPLPTQSFCYERSRDLILLRIMKQKR</sequence>
<keyword evidence="1" id="KW-0808">Transferase</keyword>
<organism evidence="1">
    <name type="scientific">Lepeophtheirus salmonis</name>
    <name type="common">Salmon louse</name>
    <name type="synonym">Caligus salmonis</name>
    <dbReference type="NCBI Taxonomy" id="72036"/>
    <lineage>
        <taxon>Eukaryota</taxon>
        <taxon>Metazoa</taxon>
        <taxon>Ecdysozoa</taxon>
        <taxon>Arthropoda</taxon>
        <taxon>Crustacea</taxon>
        <taxon>Multicrustacea</taxon>
        <taxon>Hexanauplia</taxon>
        <taxon>Copepoda</taxon>
        <taxon>Siphonostomatoida</taxon>
        <taxon>Caligidae</taxon>
        <taxon>Lepeophtheirus</taxon>
    </lineage>
</organism>
<dbReference type="OrthoDB" id="46564at2759"/>
<dbReference type="GO" id="GO:0008276">
    <property type="term" value="F:protein methyltransferase activity"/>
    <property type="evidence" value="ECO:0007669"/>
    <property type="project" value="InterPro"/>
</dbReference>
<dbReference type="PANTHER" id="PTHR23108">
    <property type="entry name" value="METHYLTRANSFERASE-RELATED"/>
    <property type="match status" value="1"/>
</dbReference>
<dbReference type="InterPro" id="IPR038899">
    <property type="entry name" value="METTL22"/>
</dbReference>
<dbReference type="InterPro" id="IPR019410">
    <property type="entry name" value="Methyltransf_16"/>
</dbReference>
<dbReference type="SUPFAM" id="SSF53335">
    <property type="entry name" value="S-adenosyl-L-methionine-dependent methyltransferases"/>
    <property type="match status" value="1"/>
</dbReference>
<dbReference type="AlphaFoldDB" id="A0A0K2TXB6"/>
<dbReference type="EMBL" id="HACA01013119">
    <property type="protein sequence ID" value="CDW30480.1"/>
    <property type="molecule type" value="Transcribed_RNA"/>
</dbReference>
<dbReference type="PANTHER" id="PTHR23108:SF0">
    <property type="entry name" value="METHYLTRANSFERASE-LIKE PROTEIN 22"/>
    <property type="match status" value="1"/>
</dbReference>